<keyword evidence="3" id="KW-1185">Reference proteome</keyword>
<dbReference type="SMART" id="SM00881">
    <property type="entry name" value="CoA_binding"/>
    <property type="match status" value="1"/>
</dbReference>
<evidence type="ECO:0000313" key="3">
    <source>
        <dbReference type="Proteomes" id="UP000682843"/>
    </source>
</evidence>
<gene>
    <name evidence="2" type="ORF">RPMA_16500</name>
</gene>
<dbReference type="PANTHER" id="PTHR33303:SF2">
    <property type="entry name" value="COA-BINDING DOMAIN-CONTAINING PROTEIN"/>
    <property type="match status" value="1"/>
</dbReference>
<dbReference type="Gene3D" id="3.40.50.720">
    <property type="entry name" value="NAD(P)-binding Rossmann-like Domain"/>
    <property type="match status" value="1"/>
</dbReference>
<protein>
    <submittedName>
        <fullName evidence="2">CoA-binding protein</fullName>
    </submittedName>
</protein>
<evidence type="ECO:0000313" key="2">
    <source>
        <dbReference type="EMBL" id="QUS40256.1"/>
    </source>
</evidence>
<dbReference type="Proteomes" id="UP000682843">
    <property type="component" value="Chromosome"/>
</dbReference>
<proteinExistence type="predicted"/>
<dbReference type="SUPFAM" id="SSF51735">
    <property type="entry name" value="NAD(P)-binding Rossmann-fold domains"/>
    <property type="match status" value="1"/>
</dbReference>
<dbReference type="InterPro" id="IPR003781">
    <property type="entry name" value="CoA-bd"/>
</dbReference>
<dbReference type="EMBL" id="CP036498">
    <property type="protein sequence ID" value="QUS40256.1"/>
    <property type="molecule type" value="Genomic_DNA"/>
</dbReference>
<name>A0ABX8ABC4_9BRAD</name>
<reference evidence="2 3" key="1">
    <citation type="submission" date="2019-02" db="EMBL/GenBank/DDBJ databases">
        <title>Emended description of the genus Rhodopseudomonas and description of Rhodopseudomonas albus sp. nov., a non-phototrophic, heavy-metal-tolerant bacterium isolated from garden soil.</title>
        <authorList>
            <person name="Bao Z."/>
            <person name="Cao W.W."/>
            <person name="Sato Y."/>
            <person name="Nishizawa T."/>
            <person name="Zhao J."/>
            <person name="Guo Y."/>
            <person name="Ohta H."/>
        </authorList>
    </citation>
    <scope>NUCLEOTIDE SEQUENCE [LARGE SCALE GENOMIC DNA]</scope>
    <source>
        <strain evidence="2 3">SK50-23</strain>
    </source>
</reference>
<dbReference type="PANTHER" id="PTHR33303">
    <property type="entry name" value="CYTOPLASMIC PROTEIN-RELATED"/>
    <property type="match status" value="1"/>
</dbReference>
<dbReference type="InterPro" id="IPR036291">
    <property type="entry name" value="NAD(P)-bd_dom_sf"/>
</dbReference>
<evidence type="ECO:0000259" key="1">
    <source>
        <dbReference type="SMART" id="SM00881"/>
    </source>
</evidence>
<organism evidence="2 3">
    <name type="scientific">Tardiphaga alba</name>
    <dbReference type="NCBI Taxonomy" id="340268"/>
    <lineage>
        <taxon>Bacteria</taxon>
        <taxon>Pseudomonadati</taxon>
        <taxon>Pseudomonadota</taxon>
        <taxon>Alphaproteobacteria</taxon>
        <taxon>Hyphomicrobiales</taxon>
        <taxon>Nitrobacteraceae</taxon>
        <taxon>Tardiphaga</taxon>
    </lineage>
</organism>
<sequence length="198" mass="21878">MNHDSYSDDYIREILNTVKTVAMIGASPQNVRPSYFVFKYLAERGYDMIPINPGQVGKSLLGKPFVKSLEDIDRPIDMIDMFRNAEHAMPIVDAALALKTQPKVIWMQLGVRNDEAAAKAEAAGIKVVMNRCPKIEYGRLSSEIQWMGVNSRTISAKRAPVPVQGMRLSLNRQSLGGGSTTAADRIAQIGNKDKNDIV</sequence>
<dbReference type="RefSeq" id="WP_211908834.1">
    <property type="nucleotide sequence ID" value="NZ_CP036498.1"/>
</dbReference>
<accession>A0ABX8ABC4</accession>
<dbReference type="Pfam" id="PF13380">
    <property type="entry name" value="CoA_binding_2"/>
    <property type="match status" value="1"/>
</dbReference>
<feature type="domain" description="CoA-binding" evidence="1">
    <location>
        <begin position="14"/>
        <end position="111"/>
    </location>
</feature>